<dbReference type="AlphaFoldDB" id="A0A4R2EV98"/>
<dbReference type="EMBL" id="SLWB01000003">
    <property type="protein sequence ID" value="TCN70744.1"/>
    <property type="molecule type" value="Genomic_DNA"/>
</dbReference>
<dbReference type="PANTHER" id="PTHR46825">
    <property type="entry name" value="D-ALANYL-D-ALANINE-CARBOXYPEPTIDASE/ENDOPEPTIDASE AMPH"/>
    <property type="match status" value="1"/>
</dbReference>
<gene>
    <name evidence="3" type="ORF">CLV25_103268</name>
</gene>
<dbReference type="RefSeq" id="WP_131838599.1">
    <property type="nucleotide sequence ID" value="NZ_SLWB01000003.1"/>
</dbReference>
<organism evidence="3 4">
    <name type="scientific">Acetobacteroides hydrogenigenes</name>
    <dbReference type="NCBI Taxonomy" id="979970"/>
    <lineage>
        <taxon>Bacteria</taxon>
        <taxon>Pseudomonadati</taxon>
        <taxon>Bacteroidota</taxon>
        <taxon>Bacteroidia</taxon>
        <taxon>Bacteroidales</taxon>
        <taxon>Rikenellaceae</taxon>
        <taxon>Acetobacteroides</taxon>
    </lineage>
</organism>
<evidence type="ECO:0000313" key="3">
    <source>
        <dbReference type="EMBL" id="TCN70744.1"/>
    </source>
</evidence>
<dbReference type="Gene3D" id="3.40.710.10">
    <property type="entry name" value="DD-peptidase/beta-lactamase superfamily"/>
    <property type="match status" value="1"/>
</dbReference>
<feature type="chain" id="PRO_5020487897" evidence="1">
    <location>
        <begin position="23"/>
        <end position="444"/>
    </location>
</feature>
<dbReference type="InterPro" id="IPR050491">
    <property type="entry name" value="AmpC-like"/>
</dbReference>
<dbReference type="OrthoDB" id="9793489at2"/>
<comment type="caution">
    <text evidence="3">The sequence shown here is derived from an EMBL/GenBank/DDBJ whole genome shotgun (WGS) entry which is preliminary data.</text>
</comment>
<evidence type="ECO:0000256" key="1">
    <source>
        <dbReference type="SAM" id="SignalP"/>
    </source>
</evidence>
<evidence type="ECO:0000313" key="4">
    <source>
        <dbReference type="Proteomes" id="UP000294830"/>
    </source>
</evidence>
<feature type="domain" description="Beta-lactamase-related" evidence="2">
    <location>
        <begin position="46"/>
        <end position="332"/>
    </location>
</feature>
<protein>
    <submittedName>
        <fullName evidence="3">CubicO group peptidase (Beta-lactamase class C family)</fullName>
    </submittedName>
</protein>
<sequence length="444" mass="49381">MRRIINLFILAIAFCATLSTSAQTVNSSKLDSLLLALDKANKAMGSVAIAQNGNVVYAKAFGYSQLSDAGNIAATPQTRYRIGSISKVFTATMIMQLVDEGKLTLSTTLDRFYPQIPNSEKITIEQLLSHRSGIHSFTSDPDYPKWMMNPKTHEELIALISGYKPDFEPNAKYAYSNSNYVLLSYIIEKLDKRSFEKSLDKRIIRKVGLKNTYYGKKTDVKNNESYSYSKKIKWEKEVETDMSIPSGAGAIVSTPSDLTIFANALFTKKLVSDSSLAAMTRTRDGYGLGLMSMNFGEEKGYGHGGAIDGFLNQVVYIPEKSLTIAFSLNGMNYSLDKIVKGIGSICFNEPYSIPNFKTIALKTEDLDKYLGVYASKTIPLKITVTKDADILLVQATNQGAFAVDAIDIDKFRNDRYGIELEFDTEKKEVILNQRGMKLVFSIEK</sequence>
<keyword evidence="4" id="KW-1185">Reference proteome</keyword>
<keyword evidence="1" id="KW-0732">Signal</keyword>
<dbReference type="Pfam" id="PF00144">
    <property type="entry name" value="Beta-lactamase"/>
    <property type="match status" value="1"/>
</dbReference>
<dbReference type="SUPFAM" id="SSF56601">
    <property type="entry name" value="beta-lactamase/transpeptidase-like"/>
    <property type="match status" value="1"/>
</dbReference>
<evidence type="ECO:0000259" key="2">
    <source>
        <dbReference type="Pfam" id="PF00144"/>
    </source>
</evidence>
<name>A0A4R2EV98_9BACT</name>
<dbReference type="InterPro" id="IPR001466">
    <property type="entry name" value="Beta-lactam-related"/>
</dbReference>
<dbReference type="Proteomes" id="UP000294830">
    <property type="component" value="Unassembled WGS sequence"/>
</dbReference>
<dbReference type="InterPro" id="IPR012338">
    <property type="entry name" value="Beta-lactam/transpept-like"/>
</dbReference>
<proteinExistence type="predicted"/>
<feature type="signal peptide" evidence="1">
    <location>
        <begin position="1"/>
        <end position="22"/>
    </location>
</feature>
<reference evidence="3 4" key="1">
    <citation type="submission" date="2019-03" db="EMBL/GenBank/DDBJ databases">
        <title>Genomic Encyclopedia of Archaeal and Bacterial Type Strains, Phase II (KMG-II): from individual species to whole genera.</title>
        <authorList>
            <person name="Goeker M."/>
        </authorList>
    </citation>
    <scope>NUCLEOTIDE SEQUENCE [LARGE SCALE GENOMIC DNA]</scope>
    <source>
        <strain evidence="3 4">RL-C</strain>
    </source>
</reference>
<dbReference type="PANTHER" id="PTHR46825:SF9">
    <property type="entry name" value="BETA-LACTAMASE-RELATED DOMAIN-CONTAINING PROTEIN"/>
    <property type="match status" value="1"/>
</dbReference>
<accession>A0A4R2EV98</accession>